<organism evidence="1 2">
    <name type="scientific">Shinella yambaruensis</name>
    <dbReference type="NCBI Taxonomy" id="415996"/>
    <lineage>
        <taxon>Bacteria</taxon>
        <taxon>Pseudomonadati</taxon>
        <taxon>Pseudomonadota</taxon>
        <taxon>Alphaproteobacteria</taxon>
        <taxon>Hyphomicrobiales</taxon>
        <taxon>Rhizobiaceae</taxon>
        <taxon>Shinella</taxon>
    </lineage>
</organism>
<accession>A0ABQ5ZKZ5</accession>
<dbReference type="EMBL" id="BSOP01000030">
    <property type="protein sequence ID" value="GLR52429.1"/>
    <property type="molecule type" value="Genomic_DNA"/>
</dbReference>
<comment type="caution">
    <text evidence="1">The sequence shown here is derived from an EMBL/GenBank/DDBJ whole genome shotgun (WGS) entry which is preliminary data.</text>
</comment>
<dbReference type="PANTHER" id="PTHR40267">
    <property type="entry name" value="BLR3294 PROTEIN"/>
    <property type="match status" value="1"/>
</dbReference>
<evidence type="ECO:0000313" key="1">
    <source>
        <dbReference type="EMBL" id="GLR52429.1"/>
    </source>
</evidence>
<dbReference type="PIRSF" id="PIRSF015736">
    <property type="entry name" value="MI"/>
    <property type="match status" value="1"/>
</dbReference>
<dbReference type="Pfam" id="PF17645">
    <property type="entry name" value="Amdase"/>
    <property type="match status" value="1"/>
</dbReference>
<protein>
    <submittedName>
        <fullName evidence="1">Ectoine utilization protein EutA</fullName>
    </submittedName>
</protein>
<evidence type="ECO:0000313" key="2">
    <source>
        <dbReference type="Proteomes" id="UP001156702"/>
    </source>
</evidence>
<dbReference type="Gene3D" id="3.40.50.12500">
    <property type="match status" value="1"/>
</dbReference>
<sequence>MSFSQIDMHFSARLNGATHSGGARMIEEIQHQSALEARAAARRIGLIALATDHTVEADFRRLVASDDIAVHVTRVGYANPTTPDNLRAMHPHLAAAAALLLPGEALDAVVYGCTSASVVIGEEAVAAAIREGKPGAAVITPAGAAVLALRALKARRISILTPYIRQTAEPMQAYFEANGFAVDRLLCLGMEDDRDMARLPHAEIVRLAAGIAAAGTEALFIACTALRAAQCASEIERQTGLPVVTSNLAAAWASLRQCGIAPDPKAACRLLATA</sequence>
<dbReference type="InterPro" id="IPR026286">
    <property type="entry name" value="MaiA/AMDase"/>
</dbReference>
<dbReference type="InterPro" id="IPR053714">
    <property type="entry name" value="Iso_Racemase_Enz_sf"/>
</dbReference>
<name>A0ABQ5ZKZ5_9HYPH</name>
<proteinExistence type="predicted"/>
<keyword evidence="2" id="KW-1185">Reference proteome</keyword>
<reference evidence="2" key="1">
    <citation type="journal article" date="2019" name="Int. J. Syst. Evol. Microbiol.">
        <title>The Global Catalogue of Microorganisms (GCM) 10K type strain sequencing project: providing services to taxonomists for standard genome sequencing and annotation.</title>
        <authorList>
            <consortium name="The Broad Institute Genomics Platform"/>
            <consortium name="The Broad Institute Genome Sequencing Center for Infectious Disease"/>
            <person name="Wu L."/>
            <person name="Ma J."/>
        </authorList>
    </citation>
    <scope>NUCLEOTIDE SEQUENCE [LARGE SCALE GENOMIC DNA]</scope>
    <source>
        <strain evidence="2">NBRC 102122</strain>
    </source>
</reference>
<dbReference type="Proteomes" id="UP001156702">
    <property type="component" value="Unassembled WGS sequence"/>
</dbReference>
<dbReference type="PANTHER" id="PTHR40267:SF1">
    <property type="entry name" value="BLR3294 PROTEIN"/>
    <property type="match status" value="1"/>
</dbReference>
<gene>
    <name evidence="1" type="ORF">GCM10007923_36430</name>
</gene>